<reference evidence="2" key="1">
    <citation type="journal article" date="2014" name="Front. Microbiol.">
        <title>High frequency of phylogenetically diverse reductive dehalogenase-homologous genes in deep subseafloor sedimentary metagenomes.</title>
        <authorList>
            <person name="Kawai M."/>
            <person name="Futagami T."/>
            <person name="Toyoda A."/>
            <person name="Takaki Y."/>
            <person name="Nishi S."/>
            <person name="Hori S."/>
            <person name="Arai W."/>
            <person name="Tsubouchi T."/>
            <person name="Morono Y."/>
            <person name="Uchiyama I."/>
            <person name="Ito T."/>
            <person name="Fujiyama A."/>
            <person name="Inagaki F."/>
            <person name="Takami H."/>
        </authorList>
    </citation>
    <scope>NUCLEOTIDE SEQUENCE</scope>
    <source>
        <strain evidence="2">Expedition CK06-06</strain>
    </source>
</reference>
<organism evidence="2">
    <name type="scientific">marine sediment metagenome</name>
    <dbReference type="NCBI Taxonomy" id="412755"/>
    <lineage>
        <taxon>unclassified sequences</taxon>
        <taxon>metagenomes</taxon>
        <taxon>ecological metagenomes</taxon>
    </lineage>
</organism>
<evidence type="ECO:0000313" key="2">
    <source>
        <dbReference type="EMBL" id="GAI84396.1"/>
    </source>
</evidence>
<dbReference type="EMBL" id="BARW01007076">
    <property type="protein sequence ID" value="GAI84396.1"/>
    <property type="molecule type" value="Genomic_DNA"/>
</dbReference>
<name>X1SZ31_9ZZZZ</name>
<gene>
    <name evidence="2" type="ORF">S12H4_14812</name>
</gene>
<feature type="domain" description="B12-binding" evidence="1">
    <location>
        <begin position="17"/>
        <end position="118"/>
    </location>
</feature>
<proteinExistence type="predicted"/>
<dbReference type="GO" id="GO:0031419">
    <property type="term" value="F:cobalamin binding"/>
    <property type="evidence" value="ECO:0007669"/>
    <property type="project" value="InterPro"/>
</dbReference>
<dbReference type="InterPro" id="IPR006158">
    <property type="entry name" value="Cobalamin-bd"/>
</dbReference>
<protein>
    <recommendedName>
        <fullName evidence="1">B12-binding domain-containing protein</fullName>
    </recommendedName>
</protein>
<accession>X1SZ31</accession>
<evidence type="ECO:0000259" key="1">
    <source>
        <dbReference type="Pfam" id="PF02310"/>
    </source>
</evidence>
<dbReference type="AlphaFoldDB" id="X1SZ31"/>
<dbReference type="Pfam" id="PF02310">
    <property type="entry name" value="B12-binding"/>
    <property type="match status" value="1"/>
</dbReference>
<dbReference type="GO" id="GO:0046872">
    <property type="term" value="F:metal ion binding"/>
    <property type="evidence" value="ECO:0007669"/>
    <property type="project" value="InterPro"/>
</dbReference>
<dbReference type="Gene3D" id="3.40.50.280">
    <property type="entry name" value="Cobalamin-binding domain"/>
    <property type="match status" value="1"/>
</dbReference>
<sequence length="127" mass="14667">MLKKTVVLISPYCREYVGIRSIYFHLLSKGFDVYLIYFGKYEGFNTKYVSEKEYDILINLLKKLNPSIVAISMLTFSFDVSADITKKIREHMTPLIVFGGIHAIIKPEECIRYADVVCTSLKDSIKR</sequence>
<comment type="caution">
    <text evidence="2">The sequence shown here is derived from an EMBL/GenBank/DDBJ whole genome shotgun (WGS) entry which is preliminary data.</text>
</comment>